<name>A0A3P7IVV2_STRVU</name>
<sequence length="79" mass="8774">MEYAQLLGSLSEWPEQFQLVSVVHEKDMKVPATPTAQSRAVPMGSPECFHLKEAIPCLEWATIAQEERGSVLCAENLDT</sequence>
<dbReference type="Proteomes" id="UP000270094">
    <property type="component" value="Unassembled WGS sequence"/>
</dbReference>
<gene>
    <name evidence="1" type="ORF">SVUK_LOCUS12138</name>
</gene>
<organism evidence="1 2">
    <name type="scientific">Strongylus vulgaris</name>
    <name type="common">Blood worm</name>
    <dbReference type="NCBI Taxonomy" id="40348"/>
    <lineage>
        <taxon>Eukaryota</taxon>
        <taxon>Metazoa</taxon>
        <taxon>Ecdysozoa</taxon>
        <taxon>Nematoda</taxon>
        <taxon>Chromadorea</taxon>
        <taxon>Rhabditida</taxon>
        <taxon>Rhabditina</taxon>
        <taxon>Rhabditomorpha</taxon>
        <taxon>Strongyloidea</taxon>
        <taxon>Strongylidae</taxon>
        <taxon>Strongylus</taxon>
    </lineage>
</organism>
<dbReference type="AlphaFoldDB" id="A0A3P7IVV2"/>
<protein>
    <submittedName>
        <fullName evidence="1">Uncharacterized protein</fullName>
    </submittedName>
</protein>
<dbReference type="EMBL" id="UYYB01098509">
    <property type="protein sequence ID" value="VDM77140.1"/>
    <property type="molecule type" value="Genomic_DNA"/>
</dbReference>
<evidence type="ECO:0000313" key="1">
    <source>
        <dbReference type="EMBL" id="VDM77140.1"/>
    </source>
</evidence>
<proteinExistence type="predicted"/>
<evidence type="ECO:0000313" key="2">
    <source>
        <dbReference type="Proteomes" id="UP000270094"/>
    </source>
</evidence>
<reference evidence="1 2" key="1">
    <citation type="submission" date="2018-11" db="EMBL/GenBank/DDBJ databases">
        <authorList>
            <consortium name="Pathogen Informatics"/>
        </authorList>
    </citation>
    <scope>NUCLEOTIDE SEQUENCE [LARGE SCALE GENOMIC DNA]</scope>
</reference>
<keyword evidence="2" id="KW-1185">Reference proteome</keyword>
<accession>A0A3P7IVV2</accession>